<dbReference type="Proteomes" id="UP000269198">
    <property type="component" value="Unassembled WGS sequence"/>
</dbReference>
<accession>A0A3N0EAF7</accession>
<evidence type="ECO:0000256" key="1">
    <source>
        <dbReference type="ARBA" id="ARBA00004651"/>
    </source>
</evidence>
<evidence type="ECO:0000256" key="6">
    <source>
        <dbReference type="ARBA" id="ARBA00023136"/>
    </source>
</evidence>
<dbReference type="AlphaFoldDB" id="A0A3N0EAF7"/>
<proteinExistence type="inferred from homology"/>
<dbReference type="EMBL" id="RJMB01000009">
    <property type="protein sequence ID" value="RNL84790.1"/>
    <property type="molecule type" value="Genomic_DNA"/>
</dbReference>
<name>A0A3N0EAF7_9ACTN</name>
<dbReference type="InterPro" id="IPR051907">
    <property type="entry name" value="DoxX-like_oxidoreductase"/>
</dbReference>
<evidence type="ECO:0000256" key="5">
    <source>
        <dbReference type="ARBA" id="ARBA00022989"/>
    </source>
</evidence>
<keyword evidence="5" id="KW-1133">Transmembrane helix</keyword>
<evidence type="ECO:0000256" key="4">
    <source>
        <dbReference type="ARBA" id="ARBA00022692"/>
    </source>
</evidence>
<organism evidence="7 8">
    <name type="scientific">Halostreptopolyspora alba</name>
    <dbReference type="NCBI Taxonomy" id="2487137"/>
    <lineage>
        <taxon>Bacteria</taxon>
        <taxon>Bacillati</taxon>
        <taxon>Actinomycetota</taxon>
        <taxon>Actinomycetes</taxon>
        <taxon>Streptosporangiales</taxon>
        <taxon>Nocardiopsidaceae</taxon>
        <taxon>Halostreptopolyspora</taxon>
    </lineage>
</organism>
<evidence type="ECO:0000256" key="3">
    <source>
        <dbReference type="ARBA" id="ARBA00022475"/>
    </source>
</evidence>
<reference evidence="7 8" key="1">
    <citation type="submission" date="2018-11" db="EMBL/GenBank/DDBJ databases">
        <title>The genome draft of YIM 96095.</title>
        <authorList>
            <person name="Tang S.-K."/>
            <person name="Chunyu W.-X."/>
            <person name="Feng Y.-Z."/>
        </authorList>
    </citation>
    <scope>NUCLEOTIDE SEQUENCE [LARGE SCALE GENOMIC DNA]</scope>
    <source>
        <strain evidence="7 8">YIM 96095</strain>
    </source>
</reference>
<keyword evidence="3" id="KW-1003">Cell membrane</keyword>
<dbReference type="Pfam" id="PF07681">
    <property type="entry name" value="DoxX"/>
    <property type="match status" value="1"/>
</dbReference>
<dbReference type="GO" id="GO:0005886">
    <property type="term" value="C:plasma membrane"/>
    <property type="evidence" value="ECO:0007669"/>
    <property type="project" value="UniProtKB-SubCell"/>
</dbReference>
<keyword evidence="6" id="KW-0472">Membrane</keyword>
<keyword evidence="8" id="KW-1185">Reference proteome</keyword>
<comment type="similarity">
    <text evidence="2">Belongs to the DoxX family.</text>
</comment>
<gene>
    <name evidence="7" type="ORF">EFW17_10870</name>
</gene>
<evidence type="ECO:0000313" key="8">
    <source>
        <dbReference type="Proteomes" id="UP000269198"/>
    </source>
</evidence>
<dbReference type="PANTHER" id="PTHR33452">
    <property type="entry name" value="OXIDOREDUCTASE CATD-RELATED"/>
    <property type="match status" value="1"/>
</dbReference>
<evidence type="ECO:0000256" key="2">
    <source>
        <dbReference type="ARBA" id="ARBA00006679"/>
    </source>
</evidence>
<dbReference type="OrthoDB" id="346004at2"/>
<dbReference type="PANTHER" id="PTHR33452:SF1">
    <property type="entry name" value="INNER MEMBRANE PROTEIN YPHA-RELATED"/>
    <property type="match status" value="1"/>
</dbReference>
<keyword evidence="4" id="KW-0812">Transmembrane</keyword>
<comment type="caution">
    <text evidence="7">The sequence shown here is derived from an EMBL/GenBank/DDBJ whole genome shotgun (WGS) entry which is preliminary data.</text>
</comment>
<sequence>MGCLRAGDVAVLGVRAALGATIFAHGAQKLFGWFGGGGLSGTAEGFEQMGYRPGSTMALVAGMGEAAGGACLVLGLGTPAGAAAVAGTMGVASEMHLRNGFFNANGGYEYPALIGLTAMSLIVSGPGRVSLDSVTGHCLDRPWMRAVAGASVIPAVATVVARKRTALAADPRAANG</sequence>
<protein>
    <submittedName>
        <fullName evidence="7">DoxX family protein</fullName>
    </submittedName>
</protein>
<comment type="subcellular location">
    <subcellularLocation>
        <location evidence="1">Cell membrane</location>
        <topology evidence="1">Multi-pass membrane protein</topology>
    </subcellularLocation>
</comment>
<evidence type="ECO:0000313" key="7">
    <source>
        <dbReference type="EMBL" id="RNL84790.1"/>
    </source>
</evidence>
<dbReference type="InterPro" id="IPR032808">
    <property type="entry name" value="DoxX"/>
</dbReference>